<feature type="transmembrane region" description="Helical" evidence="3">
    <location>
        <begin position="45"/>
        <end position="78"/>
    </location>
</feature>
<keyword evidence="3" id="KW-1133">Transmembrane helix</keyword>
<dbReference type="GO" id="GO:0016020">
    <property type="term" value="C:membrane"/>
    <property type="evidence" value="ECO:0007669"/>
    <property type="project" value="InterPro"/>
</dbReference>
<dbReference type="InterPro" id="IPR000462">
    <property type="entry name" value="CDP-OH_P_trans"/>
</dbReference>
<feature type="transmembrane region" description="Helical" evidence="3">
    <location>
        <begin position="187"/>
        <end position="204"/>
    </location>
</feature>
<dbReference type="GO" id="GO:0016780">
    <property type="term" value="F:phosphotransferase activity, for other substituted phosphate groups"/>
    <property type="evidence" value="ECO:0007669"/>
    <property type="project" value="InterPro"/>
</dbReference>
<evidence type="ECO:0000313" key="4">
    <source>
        <dbReference type="EMBL" id="MBB2995994.1"/>
    </source>
</evidence>
<evidence type="ECO:0000256" key="2">
    <source>
        <dbReference type="RuleBase" id="RU003750"/>
    </source>
</evidence>
<gene>
    <name evidence="4" type="ORF">E9229_002185</name>
</gene>
<dbReference type="Proteomes" id="UP000523000">
    <property type="component" value="Unassembled WGS sequence"/>
</dbReference>
<name>A0A839QMK8_9MICC</name>
<keyword evidence="3" id="KW-0812">Transmembrane</keyword>
<comment type="similarity">
    <text evidence="2">Belongs to the CDP-alcohol phosphatidyltransferase class-I family.</text>
</comment>
<evidence type="ECO:0000256" key="1">
    <source>
        <dbReference type="ARBA" id="ARBA00022679"/>
    </source>
</evidence>
<evidence type="ECO:0000313" key="5">
    <source>
        <dbReference type="Proteomes" id="UP000523000"/>
    </source>
</evidence>
<feature type="transmembrane region" description="Helical" evidence="3">
    <location>
        <begin position="210"/>
        <end position="229"/>
    </location>
</feature>
<keyword evidence="3" id="KW-0472">Membrane</keyword>
<dbReference type="InterPro" id="IPR048254">
    <property type="entry name" value="CDP_ALCOHOL_P_TRANSF_CS"/>
</dbReference>
<dbReference type="PROSITE" id="PS00379">
    <property type="entry name" value="CDP_ALCOHOL_P_TRANSF"/>
    <property type="match status" value="1"/>
</dbReference>
<feature type="transmembrane region" description="Helical" evidence="3">
    <location>
        <begin position="124"/>
        <end position="144"/>
    </location>
</feature>
<keyword evidence="1 2" id="KW-0808">Transferase</keyword>
<dbReference type="EMBL" id="JACHVS010000001">
    <property type="protein sequence ID" value="MBB2995994.1"/>
    <property type="molecule type" value="Genomic_DNA"/>
</dbReference>
<keyword evidence="5" id="KW-1185">Reference proteome</keyword>
<dbReference type="InterPro" id="IPR043130">
    <property type="entry name" value="CDP-OH_PTrfase_TM_dom"/>
</dbReference>
<comment type="caution">
    <text evidence="4">The sequence shown here is derived from an EMBL/GenBank/DDBJ whole genome shotgun (WGS) entry which is preliminary data.</text>
</comment>
<dbReference type="GO" id="GO:0008654">
    <property type="term" value="P:phospholipid biosynthetic process"/>
    <property type="evidence" value="ECO:0007669"/>
    <property type="project" value="InterPro"/>
</dbReference>
<proteinExistence type="inferred from homology"/>
<protein>
    <submittedName>
        <fullName evidence="4">Phosphatidylglycerophosphate synthase</fullName>
    </submittedName>
</protein>
<organism evidence="4 5">
    <name type="scientific">Paeniglutamicibacter cryotolerans</name>
    <dbReference type="NCBI Taxonomy" id="670079"/>
    <lineage>
        <taxon>Bacteria</taxon>
        <taxon>Bacillati</taxon>
        <taxon>Actinomycetota</taxon>
        <taxon>Actinomycetes</taxon>
        <taxon>Micrococcales</taxon>
        <taxon>Micrococcaceae</taxon>
        <taxon>Paeniglutamicibacter</taxon>
    </lineage>
</organism>
<dbReference type="Pfam" id="PF01066">
    <property type="entry name" value="CDP-OH_P_transf"/>
    <property type="match status" value="1"/>
</dbReference>
<dbReference type="Gene3D" id="1.20.120.1760">
    <property type="match status" value="1"/>
</dbReference>
<dbReference type="AlphaFoldDB" id="A0A839QMK8"/>
<accession>A0A839QMK8</accession>
<reference evidence="4 5" key="1">
    <citation type="submission" date="2020-08" db="EMBL/GenBank/DDBJ databases">
        <title>Sequencing the genomes of 1000 actinobacteria strains.</title>
        <authorList>
            <person name="Klenk H.-P."/>
        </authorList>
    </citation>
    <scope>NUCLEOTIDE SEQUENCE [LARGE SCALE GENOMIC DNA]</scope>
    <source>
        <strain evidence="4 5">DSM 22826</strain>
    </source>
</reference>
<sequence>MENDVDDQRLNKTYVEIYTRWVIDPLAVPTARWLSRFGWVTPNRITAVSGITGLGAALCLFTGLLPLGGALFLIRFFIDCLDGKVARAQGTSSERGAALDLVMDVSGILLCSAALSWHLVVVSVLSPAIGFGLLVALGIFNWLLQYRKQLAERHAQGTGGANRAWSTDLPLIGSYVRWSKKMQMNPVPYTVEMETLALGVLPLFSNDRLAAVGITVALVFYSLACVVNFRRVWRIAGEADHTRTIRGEK</sequence>
<evidence type="ECO:0000256" key="3">
    <source>
        <dbReference type="SAM" id="Phobius"/>
    </source>
</evidence>
<dbReference type="RefSeq" id="WP_183511182.1">
    <property type="nucleotide sequence ID" value="NZ_BAABGK010000042.1"/>
</dbReference>